<evidence type="ECO:0000313" key="1">
    <source>
        <dbReference type="EMBL" id="KKK59305.1"/>
    </source>
</evidence>
<accession>A0A0F8XEC2</accession>
<gene>
    <name evidence="1" type="ORF">LCGC14_3035740</name>
</gene>
<comment type="caution">
    <text evidence="1">The sequence shown here is derived from an EMBL/GenBank/DDBJ whole genome shotgun (WGS) entry which is preliminary data.</text>
</comment>
<name>A0A0F8XEC2_9ZZZZ</name>
<protein>
    <submittedName>
        <fullName evidence="1">Uncharacterized protein</fullName>
    </submittedName>
</protein>
<proteinExistence type="predicted"/>
<sequence>MKKVTIIIFVFSSIIFFFSCTKLEITNNTSFDLDLISWIDEDGDMDVLSKGSVLHQRSGS</sequence>
<organism evidence="1">
    <name type="scientific">marine sediment metagenome</name>
    <dbReference type="NCBI Taxonomy" id="412755"/>
    <lineage>
        <taxon>unclassified sequences</taxon>
        <taxon>metagenomes</taxon>
        <taxon>ecological metagenomes</taxon>
    </lineage>
</organism>
<dbReference type="EMBL" id="LAZR01063548">
    <property type="protein sequence ID" value="KKK59305.1"/>
    <property type="molecule type" value="Genomic_DNA"/>
</dbReference>
<reference evidence="1" key="1">
    <citation type="journal article" date="2015" name="Nature">
        <title>Complex archaea that bridge the gap between prokaryotes and eukaryotes.</title>
        <authorList>
            <person name="Spang A."/>
            <person name="Saw J.H."/>
            <person name="Jorgensen S.L."/>
            <person name="Zaremba-Niedzwiedzka K."/>
            <person name="Martijn J."/>
            <person name="Lind A.E."/>
            <person name="van Eijk R."/>
            <person name="Schleper C."/>
            <person name="Guy L."/>
            <person name="Ettema T.J."/>
        </authorList>
    </citation>
    <scope>NUCLEOTIDE SEQUENCE</scope>
</reference>
<dbReference type="PROSITE" id="PS51257">
    <property type="entry name" value="PROKAR_LIPOPROTEIN"/>
    <property type="match status" value="1"/>
</dbReference>
<dbReference type="AlphaFoldDB" id="A0A0F8XEC2"/>